<dbReference type="SUPFAM" id="SSF50129">
    <property type="entry name" value="GroES-like"/>
    <property type="match status" value="1"/>
</dbReference>
<dbReference type="GO" id="GO:0016628">
    <property type="term" value="F:oxidoreductase activity, acting on the CH-CH group of donors, NAD or NADP as acceptor"/>
    <property type="evidence" value="ECO:0007669"/>
    <property type="project" value="InterPro"/>
</dbReference>
<keyword evidence="6" id="KW-1185">Reference proteome</keyword>
<dbReference type="EMBL" id="BDRX01000119">
    <property type="protein sequence ID" value="GBF98218.1"/>
    <property type="molecule type" value="Genomic_DNA"/>
</dbReference>
<protein>
    <recommendedName>
        <fullName evidence="4">Enoyl reductase (ER) domain-containing protein</fullName>
    </recommendedName>
</protein>
<dbReference type="Pfam" id="PF00107">
    <property type="entry name" value="ADH_zinc_N"/>
    <property type="match status" value="1"/>
</dbReference>
<dbReference type="FunFam" id="3.40.50.720:FF:000121">
    <property type="entry name" value="Prostaglandin reductase 2"/>
    <property type="match status" value="1"/>
</dbReference>
<dbReference type="CDD" id="cd05288">
    <property type="entry name" value="PGDH"/>
    <property type="match status" value="1"/>
</dbReference>
<dbReference type="InterPro" id="IPR013149">
    <property type="entry name" value="ADH-like_C"/>
</dbReference>
<name>A0A2V0PED4_9CHLO</name>
<feature type="compositionally biased region" description="Low complexity" evidence="2">
    <location>
        <begin position="643"/>
        <end position="661"/>
    </location>
</feature>
<sequence>MATPKDTEPLPAALDVTSIVLKRYVDDGPVPPDAFGVELSTLAADGLAEGEALCEVLYLSVDPYMRPLMRLNKAHYAPSFTPGKPLAGSGVALVRVSKAEGFAAGDVIVGRPLPWSSYAVLGADGLAAARKVPRELLGKVPLSYFVGTLGMPGLTAYSSLKRIAEPRRGETAFVSAAAGAVGQVAGQLLKRAYGCRVVGSAGSPEKVELLLRLGFDAAFNHKELPPAEALAKHCPDGVDVYFDNVGAETLEAVLDAANVGCRIVACGMISQYDLPAEKRYGVKNLFNVIGKQIKMQGFIVTTLAAGMEEDFLRDTAAMVADGRVKVVEDVTEGLENIGRAFADMMAGKNMGKAVVKVAAHDPFPAPAVAPRSRPPCAAPSPQPPHGTARRQRAAPPAAAPAAAAAAAASLSLPALLHAAGVFVLCCAGAAFLIAAIPALLAAARAAHRAEAVLRALEAEIPDTAASMRLSGLELSDCLSELGALGSDLTGGLRASARMVGAAESGLRAAPGAIAGAVVPAVARTEAKARGTVEGLLLERAASAPDLLPQVLRGTATAVKRARIGAAAAGFVAAAVGAGAAARGALDARAMQVARASVAAAGAAAVEGDGPERAVVAPRRRGGAGPGGGGGAEARPPAGDPMQRRQPPGGPQQQAAASAAAEQQRRQAKQATAEQQQRGQQQGPLRHDAPPPPQPPLSGPSLNGHVPKNGRGGGGAA</sequence>
<organism evidence="5 6">
    <name type="scientific">Raphidocelis subcapitata</name>
    <dbReference type="NCBI Taxonomy" id="307507"/>
    <lineage>
        <taxon>Eukaryota</taxon>
        <taxon>Viridiplantae</taxon>
        <taxon>Chlorophyta</taxon>
        <taxon>core chlorophytes</taxon>
        <taxon>Chlorophyceae</taxon>
        <taxon>CS clade</taxon>
        <taxon>Sphaeropleales</taxon>
        <taxon>Selenastraceae</taxon>
        <taxon>Raphidocelis</taxon>
    </lineage>
</organism>
<dbReference type="InterPro" id="IPR041694">
    <property type="entry name" value="ADH_N_2"/>
</dbReference>
<gene>
    <name evidence="5" type="ORF">Rsub_11038</name>
</gene>
<evidence type="ECO:0000256" key="1">
    <source>
        <dbReference type="ARBA" id="ARBA00023002"/>
    </source>
</evidence>
<dbReference type="Pfam" id="PF16884">
    <property type="entry name" value="ADH_N_2"/>
    <property type="match status" value="1"/>
</dbReference>
<evidence type="ECO:0000313" key="5">
    <source>
        <dbReference type="EMBL" id="GBF98218.1"/>
    </source>
</evidence>
<evidence type="ECO:0000313" key="6">
    <source>
        <dbReference type="Proteomes" id="UP000247498"/>
    </source>
</evidence>
<feature type="compositionally biased region" description="Low complexity" evidence="2">
    <location>
        <begin position="668"/>
        <end position="682"/>
    </location>
</feature>
<feature type="compositionally biased region" description="Gly residues" evidence="2">
    <location>
        <begin position="622"/>
        <end position="631"/>
    </location>
</feature>
<dbReference type="Gene3D" id="3.40.50.720">
    <property type="entry name" value="NAD(P)-binding Rossmann-like Domain"/>
    <property type="match status" value="1"/>
</dbReference>
<keyword evidence="3" id="KW-0812">Transmembrane</keyword>
<dbReference type="InterPro" id="IPR020843">
    <property type="entry name" value="ER"/>
</dbReference>
<dbReference type="InterPro" id="IPR011032">
    <property type="entry name" value="GroES-like_sf"/>
</dbReference>
<dbReference type="InterPro" id="IPR036291">
    <property type="entry name" value="NAD(P)-bd_dom_sf"/>
</dbReference>
<reference evidence="5 6" key="1">
    <citation type="journal article" date="2018" name="Sci. Rep.">
        <title>Raphidocelis subcapitata (=Pseudokirchneriella subcapitata) provides an insight into genome evolution and environmental adaptations in the Sphaeropleales.</title>
        <authorList>
            <person name="Suzuki S."/>
            <person name="Yamaguchi H."/>
            <person name="Nakajima N."/>
            <person name="Kawachi M."/>
        </authorList>
    </citation>
    <scope>NUCLEOTIDE SEQUENCE [LARGE SCALE GENOMIC DNA]</scope>
    <source>
        <strain evidence="5 6">NIES-35</strain>
    </source>
</reference>
<feature type="region of interest" description="Disordered" evidence="2">
    <location>
        <begin position="601"/>
        <end position="716"/>
    </location>
</feature>
<evidence type="ECO:0000256" key="2">
    <source>
        <dbReference type="SAM" id="MobiDB-lite"/>
    </source>
</evidence>
<feature type="domain" description="Enoyl reductase (ER)" evidence="4">
    <location>
        <begin position="36"/>
        <end position="355"/>
    </location>
</feature>
<keyword evidence="3" id="KW-1133">Transmembrane helix</keyword>
<comment type="caution">
    <text evidence="5">The sequence shown here is derived from an EMBL/GenBank/DDBJ whole genome shotgun (WGS) entry which is preliminary data.</text>
</comment>
<dbReference type="AlphaFoldDB" id="A0A2V0PED4"/>
<evidence type="ECO:0000256" key="3">
    <source>
        <dbReference type="SAM" id="Phobius"/>
    </source>
</evidence>
<dbReference type="InterPro" id="IPR045010">
    <property type="entry name" value="MDR_fam"/>
</dbReference>
<evidence type="ECO:0000259" key="4">
    <source>
        <dbReference type="SMART" id="SM00829"/>
    </source>
</evidence>
<dbReference type="SMART" id="SM00829">
    <property type="entry name" value="PKS_ER"/>
    <property type="match status" value="1"/>
</dbReference>
<dbReference type="OrthoDB" id="524851at2759"/>
<dbReference type="PANTHER" id="PTHR43205">
    <property type="entry name" value="PROSTAGLANDIN REDUCTASE"/>
    <property type="match status" value="1"/>
</dbReference>
<proteinExistence type="predicted"/>
<keyword evidence="3" id="KW-0472">Membrane</keyword>
<dbReference type="SUPFAM" id="SSF51735">
    <property type="entry name" value="NAD(P)-binding Rossmann-fold domains"/>
    <property type="match status" value="1"/>
</dbReference>
<dbReference type="InParanoid" id="A0A2V0PED4"/>
<feature type="region of interest" description="Disordered" evidence="2">
    <location>
        <begin position="367"/>
        <end position="395"/>
    </location>
</feature>
<accession>A0A2V0PED4</accession>
<dbReference type="PANTHER" id="PTHR43205:SF7">
    <property type="entry name" value="PROSTAGLANDIN REDUCTASE 1"/>
    <property type="match status" value="1"/>
</dbReference>
<feature type="transmembrane region" description="Helical" evidence="3">
    <location>
        <begin position="415"/>
        <end position="440"/>
    </location>
</feature>
<keyword evidence="1" id="KW-0560">Oxidoreductase</keyword>
<dbReference type="Proteomes" id="UP000247498">
    <property type="component" value="Unassembled WGS sequence"/>
</dbReference>
<feature type="compositionally biased region" description="Pro residues" evidence="2">
    <location>
        <begin position="367"/>
        <end position="384"/>
    </location>
</feature>
<dbReference type="Gene3D" id="3.90.180.10">
    <property type="entry name" value="Medium-chain alcohol dehydrogenases, catalytic domain"/>
    <property type="match status" value="1"/>
</dbReference>